<dbReference type="Gene3D" id="3.40.30.10">
    <property type="entry name" value="Glutaredoxin"/>
    <property type="match status" value="1"/>
</dbReference>
<dbReference type="InterPro" id="IPR053977">
    <property type="entry name" value="Rv2466c-like"/>
</dbReference>
<name>A0ABS7QBC8_9ACTN</name>
<reference evidence="1 2" key="1">
    <citation type="submission" date="2021-08" db="EMBL/GenBank/DDBJ databases">
        <title>WGS of actinomycetes from Thailand.</title>
        <authorList>
            <person name="Thawai C."/>
        </authorList>
    </citation>
    <scope>NUCLEOTIDE SEQUENCE [LARGE SCALE GENOMIC DNA]</scope>
    <source>
        <strain evidence="1 2">PLK6-54</strain>
    </source>
</reference>
<dbReference type="Proteomes" id="UP000778578">
    <property type="component" value="Unassembled WGS sequence"/>
</dbReference>
<organism evidence="1 2">
    <name type="scientific">Actinacidiphila acidipaludis</name>
    <dbReference type="NCBI Taxonomy" id="2873382"/>
    <lineage>
        <taxon>Bacteria</taxon>
        <taxon>Bacillati</taxon>
        <taxon>Actinomycetota</taxon>
        <taxon>Actinomycetes</taxon>
        <taxon>Kitasatosporales</taxon>
        <taxon>Streptomycetaceae</taxon>
        <taxon>Actinacidiphila</taxon>
    </lineage>
</organism>
<dbReference type="Pfam" id="PF22234">
    <property type="entry name" value="Rv2466c-like"/>
    <property type="match status" value="1"/>
</dbReference>
<comment type="caution">
    <text evidence="1">The sequence shown here is derived from an EMBL/GenBank/DDBJ whole genome shotgun (WGS) entry which is preliminary data.</text>
</comment>
<protein>
    <submittedName>
        <fullName evidence="1">Disulfide bond formation protein DsbA</fullName>
    </submittedName>
</protein>
<evidence type="ECO:0000313" key="1">
    <source>
        <dbReference type="EMBL" id="MBY8879089.1"/>
    </source>
</evidence>
<sequence>MSPSPSPASPTNVDFWFDPVCPWTWLTSRWMLEVREARPVTVSWHVMSLSVLNENRLDELPDHIRELMGQAWAPVRVLVAVGQLHGPEWLEPLYTALGTRYHLRQEPRNRATLEAALRDVGLPVELADAGDTDRWDAELRASHSRGITLVGQDVGSPIIAVPGPDAGSDPVAFFGPVVNPAPKGEEAAKLWDGVLTAASTPGFYEIKRTRTSGPDFS</sequence>
<dbReference type="RefSeq" id="WP_222963221.1">
    <property type="nucleotide sequence ID" value="NZ_JAINZZ010000016.1"/>
</dbReference>
<dbReference type="InterPro" id="IPR036249">
    <property type="entry name" value="Thioredoxin-like_sf"/>
</dbReference>
<keyword evidence="2" id="KW-1185">Reference proteome</keyword>
<dbReference type="SUPFAM" id="SSF52833">
    <property type="entry name" value="Thioredoxin-like"/>
    <property type="match status" value="1"/>
</dbReference>
<accession>A0ABS7QBC8</accession>
<gene>
    <name evidence="1" type="ORF">K7862_15800</name>
</gene>
<evidence type="ECO:0000313" key="2">
    <source>
        <dbReference type="Proteomes" id="UP000778578"/>
    </source>
</evidence>
<dbReference type="EMBL" id="JAINZZ010000016">
    <property type="protein sequence ID" value="MBY8879089.1"/>
    <property type="molecule type" value="Genomic_DNA"/>
</dbReference>
<proteinExistence type="predicted"/>